<evidence type="ECO:0000313" key="2">
    <source>
        <dbReference type="Proteomes" id="UP000050795"/>
    </source>
</evidence>
<reference evidence="2" key="1">
    <citation type="submission" date="2022-06" db="EMBL/GenBank/DDBJ databases">
        <authorList>
            <person name="Berger JAMES D."/>
            <person name="Berger JAMES D."/>
        </authorList>
    </citation>
    <scope>NUCLEOTIDE SEQUENCE [LARGE SCALE GENOMIC DNA]</scope>
</reference>
<name>A0AA85K2N8_TRIRE</name>
<evidence type="ECO:0000313" key="3">
    <source>
        <dbReference type="WBParaSite" id="TREG1_57680.1"/>
    </source>
</evidence>
<keyword evidence="2" id="KW-1185">Reference proteome</keyword>
<dbReference type="AlphaFoldDB" id="A0AA85K2N8"/>
<feature type="transmembrane region" description="Helical" evidence="1">
    <location>
        <begin position="140"/>
        <end position="162"/>
    </location>
</feature>
<keyword evidence="1" id="KW-0812">Transmembrane</keyword>
<dbReference type="Proteomes" id="UP000050795">
    <property type="component" value="Unassembled WGS sequence"/>
</dbReference>
<keyword evidence="1" id="KW-0472">Membrane</keyword>
<feature type="transmembrane region" description="Helical" evidence="1">
    <location>
        <begin position="236"/>
        <end position="255"/>
    </location>
</feature>
<protein>
    <recommendedName>
        <fullName evidence="4">G_PROTEIN_RECEP_F1_2 domain-containing protein</fullName>
    </recommendedName>
</protein>
<dbReference type="WBParaSite" id="TREG1_57680.1">
    <property type="protein sequence ID" value="TREG1_57680.1"/>
    <property type="gene ID" value="TREG1_57680"/>
</dbReference>
<feature type="transmembrane region" description="Helical" evidence="1">
    <location>
        <begin position="182"/>
        <end position="215"/>
    </location>
</feature>
<reference evidence="3" key="2">
    <citation type="submission" date="2023-11" db="UniProtKB">
        <authorList>
            <consortium name="WormBaseParasite"/>
        </authorList>
    </citation>
    <scope>IDENTIFICATION</scope>
</reference>
<organism evidence="2 3">
    <name type="scientific">Trichobilharzia regenti</name>
    <name type="common">Nasal bird schistosome</name>
    <dbReference type="NCBI Taxonomy" id="157069"/>
    <lineage>
        <taxon>Eukaryota</taxon>
        <taxon>Metazoa</taxon>
        <taxon>Spiralia</taxon>
        <taxon>Lophotrochozoa</taxon>
        <taxon>Platyhelminthes</taxon>
        <taxon>Trematoda</taxon>
        <taxon>Digenea</taxon>
        <taxon>Strigeidida</taxon>
        <taxon>Schistosomatoidea</taxon>
        <taxon>Schistosomatidae</taxon>
        <taxon>Trichobilharzia</taxon>
    </lineage>
</organism>
<keyword evidence="1" id="KW-1133">Transmembrane helix</keyword>
<evidence type="ECO:0000256" key="1">
    <source>
        <dbReference type="SAM" id="Phobius"/>
    </source>
</evidence>
<accession>A0AA85K2N8</accession>
<feature type="transmembrane region" description="Helical" evidence="1">
    <location>
        <begin position="275"/>
        <end position="299"/>
    </location>
</feature>
<sequence>MCEPSEVGDNGLIYSGVALKEIKYASISLSFINTLLNPFFIYLILNITLPGQLLSLLIMLQITFEWLKSLGEIIHFFCPVIKRTPELWFNILICHMWSSTFLYTLLELFCKQNVASMLIERCFYALMPDKDLIYYPKTIIAYHAFTLLYLLAINMGITIHVHVTPDGSCVLDIYELNQHSYIVDLAFSLLSVVFTILLPILIELVCLTIIFWKLYRNKTNHRLISLPNDHIYRSRQNNITIIIIIWSIISLLLNFSDLFEALLLQFQGYSYLARLMVILNDFLGSIEMLSHLFALLFYVETIRSKFHTFVQYIFRRN</sequence>
<feature type="transmembrane region" description="Helical" evidence="1">
    <location>
        <begin position="39"/>
        <end position="60"/>
    </location>
</feature>
<evidence type="ECO:0008006" key="4">
    <source>
        <dbReference type="Google" id="ProtNLM"/>
    </source>
</evidence>
<proteinExistence type="predicted"/>